<reference evidence="2 3" key="1">
    <citation type="submission" date="2024-03" db="EMBL/GenBank/DDBJ databases">
        <title>Adaptation during the transition from Ophiocordyceps entomopathogen to insect associate is accompanied by gene loss and intensified selection.</title>
        <authorList>
            <person name="Ward C.M."/>
            <person name="Onetto C.A."/>
            <person name="Borneman A.R."/>
        </authorList>
    </citation>
    <scope>NUCLEOTIDE SEQUENCE [LARGE SCALE GENOMIC DNA]</scope>
    <source>
        <strain evidence="2">AWRI1</strain>
        <tissue evidence="2">Single Adult Female</tissue>
    </source>
</reference>
<comment type="caution">
    <text evidence="2">The sequence shown here is derived from an EMBL/GenBank/DDBJ whole genome shotgun (WGS) entry which is preliminary data.</text>
</comment>
<dbReference type="AlphaFoldDB" id="A0AAN9TUA3"/>
<feature type="region of interest" description="Disordered" evidence="1">
    <location>
        <begin position="79"/>
        <end position="98"/>
    </location>
</feature>
<gene>
    <name evidence="2" type="ORF">V9T40_006218</name>
</gene>
<accession>A0AAN9TUA3</accession>
<dbReference type="Proteomes" id="UP001367676">
    <property type="component" value="Unassembled WGS sequence"/>
</dbReference>
<evidence type="ECO:0000256" key="1">
    <source>
        <dbReference type="SAM" id="MobiDB-lite"/>
    </source>
</evidence>
<evidence type="ECO:0000313" key="3">
    <source>
        <dbReference type="Proteomes" id="UP001367676"/>
    </source>
</evidence>
<sequence length="608" mass="68915">MGLGRFVDCLFTDGHSTADISPTGQFTDKHFTDWLFHRVIQTPLAADCPEQTVEEAGGKSLYPRLGGSDGLTTRVAQQIPKETEEHSPSPGQSFPKRYCGDGNGDRKKCFCHPSLIGTRNTVHRTLKKAQFTRKNYKGYSTTNVLQRRRRPYNSKGYIQQPDGRWYEIGAQGEELPFDNNDEDLNQSLVPTPALYTPSREDIDIENHGPQAPRCNRGEQRPFYNSTSTPGPSSAQNMPRRLPVFEPFSVTQTSSMQHFGTFNNNNHYGSNDLILGSSPDFFQEMDMYSNYGESATKYSPIHTNSNEEDFFDAAGICDYKAFFNTLNDIPKNNYAGEDFRYEAQYHIYLTGFFNNVPGWHFKSNHQGGYGKYDFVVWTQFLQLSAPPNVMDIQVDKKGLFPHFFNRKDTQNYIGELPTVEEAAAECFPYATAPDDKNMQKFTDDKLENYITPESQFPPRMWTEYPSAVTHTTNELLHEIVTHQFESTKLSNIRDILVSTATDKYAKTKQRLIHINGKTRAEQLAQLLQGANIPTNCKPSVTSSSIRHVASASADSDMKNIIHSMWAPRLSICIREMLAPNGSLPSAVQAEIADRLYVIILFEVLLYNNY</sequence>
<organism evidence="2 3">
    <name type="scientific">Parthenolecanium corni</name>
    <dbReference type="NCBI Taxonomy" id="536013"/>
    <lineage>
        <taxon>Eukaryota</taxon>
        <taxon>Metazoa</taxon>
        <taxon>Ecdysozoa</taxon>
        <taxon>Arthropoda</taxon>
        <taxon>Hexapoda</taxon>
        <taxon>Insecta</taxon>
        <taxon>Pterygota</taxon>
        <taxon>Neoptera</taxon>
        <taxon>Paraneoptera</taxon>
        <taxon>Hemiptera</taxon>
        <taxon>Sternorrhyncha</taxon>
        <taxon>Coccoidea</taxon>
        <taxon>Coccidae</taxon>
        <taxon>Parthenolecanium</taxon>
    </lineage>
</organism>
<keyword evidence="3" id="KW-1185">Reference proteome</keyword>
<dbReference type="EMBL" id="JBBCAQ010000003">
    <property type="protein sequence ID" value="KAK7605032.1"/>
    <property type="molecule type" value="Genomic_DNA"/>
</dbReference>
<proteinExistence type="predicted"/>
<protein>
    <submittedName>
        <fullName evidence="2">Uncharacterized protein</fullName>
    </submittedName>
</protein>
<name>A0AAN9TUA3_9HEMI</name>
<evidence type="ECO:0000313" key="2">
    <source>
        <dbReference type="EMBL" id="KAK7605032.1"/>
    </source>
</evidence>